<dbReference type="InterPro" id="IPR032623">
    <property type="entry name" value="FecR_N"/>
</dbReference>
<reference evidence="3 4" key="1">
    <citation type="submission" date="2016-05" db="EMBL/GenBank/DDBJ databases">
        <title>Genome Sequence of Pseudomonas citronellolis Strain SJTE-3, an Estrogens and Persistent Organic Pollutants degradation strain.</title>
        <authorList>
            <person name="Liang R."/>
        </authorList>
    </citation>
    <scope>NUCLEOTIDE SEQUENCE [LARGE SCALE GENOMIC DNA]</scope>
    <source>
        <strain evidence="3 4">SJTE-3</strain>
    </source>
</reference>
<dbReference type="Pfam" id="PF16220">
    <property type="entry name" value="DUF4880"/>
    <property type="match status" value="1"/>
</dbReference>
<dbReference type="InterPro" id="IPR006860">
    <property type="entry name" value="FecR"/>
</dbReference>
<dbReference type="Gene3D" id="2.60.120.1440">
    <property type="match status" value="1"/>
</dbReference>
<name>A0A1A9KCG5_9PSED</name>
<dbReference type="InterPro" id="IPR012373">
    <property type="entry name" value="Ferrdict_sens_TM"/>
</dbReference>
<protein>
    <submittedName>
        <fullName evidence="3">Iron dicitrate transport regulator FecR</fullName>
    </submittedName>
</protein>
<dbReference type="EMBL" id="CP015878">
    <property type="protein sequence ID" value="ANI15235.1"/>
    <property type="molecule type" value="Genomic_DNA"/>
</dbReference>
<accession>A0A1A9KCG5</accession>
<dbReference type="Pfam" id="PF04773">
    <property type="entry name" value="FecR"/>
    <property type="match status" value="1"/>
</dbReference>
<dbReference type="GO" id="GO:0016989">
    <property type="term" value="F:sigma factor antagonist activity"/>
    <property type="evidence" value="ECO:0007669"/>
    <property type="project" value="TreeGrafter"/>
</dbReference>
<gene>
    <name evidence="3" type="ORF">A9C11_15135</name>
</gene>
<feature type="domain" description="FecR protein" evidence="1">
    <location>
        <begin position="118"/>
        <end position="210"/>
    </location>
</feature>
<dbReference type="Proteomes" id="UP000077748">
    <property type="component" value="Chromosome"/>
</dbReference>
<dbReference type="PANTHER" id="PTHR30273:SF2">
    <property type="entry name" value="PROTEIN FECR"/>
    <property type="match status" value="1"/>
</dbReference>
<dbReference type="AlphaFoldDB" id="A0A1A9KCG5"/>
<evidence type="ECO:0000313" key="3">
    <source>
        <dbReference type="EMBL" id="ANI15235.1"/>
    </source>
</evidence>
<evidence type="ECO:0000313" key="4">
    <source>
        <dbReference type="Proteomes" id="UP000077748"/>
    </source>
</evidence>
<organism evidence="3 4">
    <name type="scientific">Pseudomonas citronellolis</name>
    <dbReference type="NCBI Taxonomy" id="53408"/>
    <lineage>
        <taxon>Bacteria</taxon>
        <taxon>Pseudomonadati</taxon>
        <taxon>Pseudomonadota</taxon>
        <taxon>Gammaproteobacteria</taxon>
        <taxon>Pseudomonadales</taxon>
        <taxon>Pseudomonadaceae</taxon>
        <taxon>Pseudomonas</taxon>
    </lineage>
</organism>
<evidence type="ECO:0000259" key="2">
    <source>
        <dbReference type="Pfam" id="PF16220"/>
    </source>
</evidence>
<dbReference type="RefSeq" id="WP_064583124.1">
    <property type="nucleotide sequence ID" value="NZ_CP015878.1"/>
</dbReference>
<dbReference type="PANTHER" id="PTHR30273">
    <property type="entry name" value="PERIPLASMIC SIGNAL SENSOR AND SIGMA FACTOR ACTIVATOR FECR-RELATED"/>
    <property type="match status" value="1"/>
</dbReference>
<evidence type="ECO:0000259" key="1">
    <source>
        <dbReference type="Pfam" id="PF04773"/>
    </source>
</evidence>
<sequence>MHEQTLDPRILGEAADWLVRLGERPASAADLQAIEQSIEQWRGRSAQHAEAWRRAESLLGGLHQLPPGMGRQSLQRLGERGLSRRQMLNRLGLLLAVAPAAWLGARQLPWAEWSADQRTATGERKRVQLPDGSLLTLNTGSAVDIRFSPRERRLRLLDGEILVATHADPAPEPRPFLVESRQGLLRTAGARFAVRDLGEACRVAVLEGSVAVEPFATAARRQVEAGQQLLFSAGALQAVQTADANASSWENGMLLAQDMRLDALLAELGRYRNGVLRCAPQLAGLRVSGAIPLGNDDAGLRLLADMLPLKVSSLTRYWVTLEPA</sequence>
<feature type="domain" description="FecR N-terminal" evidence="2">
    <location>
        <begin position="13"/>
        <end position="58"/>
    </location>
</feature>
<dbReference type="PIRSF" id="PIRSF018266">
    <property type="entry name" value="FecR"/>
    <property type="match status" value="1"/>
</dbReference>
<proteinExistence type="predicted"/>